<organism evidence="2 3">
    <name type="scientific">Suillus placidus</name>
    <dbReference type="NCBI Taxonomy" id="48579"/>
    <lineage>
        <taxon>Eukaryota</taxon>
        <taxon>Fungi</taxon>
        <taxon>Dikarya</taxon>
        <taxon>Basidiomycota</taxon>
        <taxon>Agaricomycotina</taxon>
        <taxon>Agaricomycetes</taxon>
        <taxon>Agaricomycetidae</taxon>
        <taxon>Boletales</taxon>
        <taxon>Suillineae</taxon>
        <taxon>Suillaceae</taxon>
        <taxon>Suillus</taxon>
    </lineage>
</organism>
<dbReference type="PANTHER" id="PTHR31360:SF0">
    <property type="entry name" value="OIL BODY-ASSOCIATED PROTEIN 1B"/>
    <property type="match status" value="1"/>
</dbReference>
<dbReference type="AlphaFoldDB" id="A0A9P7A6P5"/>
<reference evidence="2" key="1">
    <citation type="journal article" date="2020" name="New Phytol.">
        <title>Comparative genomics reveals dynamic genome evolution in host specialist ectomycorrhizal fungi.</title>
        <authorList>
            <person name="Lofgren L.A."/>
            <person name="Nguyen N.H."/>
            <person name="Vilgalys R."/>
            <person name="Ruytinx J."/>
            <person name="Liao H.L."/>
            <person name="Branco S."/>
            <person name="Kuo A."/>
            <person name="LaButti K."/>
            <person name="Lipzen A."/>
            <person name="Andreopoulos W."/>
            <person name="Pangilinan J."/>
            <person name="Riley R."/>
            <person name="Hundley H."/>
            <person name="Na H."/>
            <person name="Barry K."/>
            <person name="Grigoriev I.V."/>
            <person name="Stajich J.E."/>
            <person name="Kennedy P.G."/>
        </authorList>
    </citation>
    <scope>NUCLEOTIDE SEQUENCE</scope>
    <source>
        <strain evidence="2">DOB743</strain>
    </source>
</reference>
<protein>
    <submittedName>
        <fullName evidence="2">Uncharacterized protein</fullName>
    </submittedName>
</protein>
<sequence length="147" mass="17194">MRRGLRTSLARRSPSYSYWTHFRHDHTQHVESCHFCSHRSKGFHRCVIYDSDAPNTRLICIEYIVSERVTVAFGQRFVRCADFQVTPRRGIGIHTSMRLVIKLVSPPSSDACHCQVESRGKLWWCTGESFYPLLDERRCSNCCERHS</sequence>
<evidence type="ECO:0000313" key="3">
    <source>
        <dbReference type="Proteomes" id="UP000714275"/>
    </source>
</evidence>
<dbReference type="EMBL" id="JABBWD010000003">
    <property type="protein sequence ID" value="KAG1782697.1"/>
    <property type="molecule type" value="Genomic_DNA"/>
</dbReference>
<keyword evidence="3" id="KW-1185">Reference proteome</keyword>
<comment type="similarity">
    <text evidence="1">Belongs to the OBAP family.</text>
</comment>
<proteinExistence type="inferred from homology"/>
<dbReference type="Proteomes" id="UP000714275">
    <property type="component" value="Unassembled WGS sequence"/>
</dbReference>
<dbReference type="Pfam" id="PF06884">
    <property type="entry name" value="DUF1264"/>
    <property type="match status" value="1"/>
</dbReference>
<comment type="caution">
    <text evidence="2">The sequence shown here is derived from an EMBL/GenBank/DDBJ whole genome shotgun (WGS) entry which is preliminary data.</text>
</comment>
<dbReference type="OrthoDB" id="1901244at2759"/>
<evidence type="ECO:0000256" key="1">
    <source>
        <dbReference type="ARBA" id="ARBA00009740"/>
    </source>
</evidence>
<dbReference type="InterPro" id="IPR010686">
    <property type="entry name" value="OBAP-like"/>
</dbReference>
<accession>A0A9P7A6P5</accession>
<gene>
    <name evidence="2" type="ORF">EV702DRAFT_1066226</name>
</gene>
<evidence type="ECO:0000313" key="2">
    <source>
        <dbReference type="EMBL" id="KAG1782697.1"/>
    </source>
</evidence>
<dbReference type="PANTHER" id="PTHR31360">
    <property type="match status" value="1"/>
</dbReference>
<name>A0A9P7A6P5_9AGAM</name>